<evidence type="ECO:0000256" key="1">
    <source>
        <dbReference type="SAM" id="Phobius"/>
    </source>
</evidence>
<keyword evidence="3" id="KW-1185">Reference proteome</keyword>
<evidence type="ECO:0000313" key="2">
    <source>
        <dbReference type="EMBL" id="CAG8952764.1"/>
    </source>
</evidence>
<name>A0A9N9KSN4_9HELO</name>
<gene>
    <name evidence="2" type="ORF">HYFRA_00009008</name>
</gene>
<comment type="caution">
    <text evidence="2">The sequence shown here is derived from an EMBL/GenBank/DDBJ whole genome shotgun (WGS) entry which is preliminary data.</text>
</comment>
<accession>A0A9N9KSN4</accession>
<proteinExistence type="predicted"/>
<protein>
    <submittedName>
        <fullName evidence="2">Uncharacterized protein</fullName>
    </submittedName>
</protein>
<dbReference type="EMBL" id="CAJVRL010000047">
    <property type="protein sequence ID" value="CAG8952764.1"/>
    <property type="molecule type" value="Genomic_DNA"/>
</dbReference>
<keyword evidence="1" id="KW-1133">Transmembrane helix</keyword>
<keyword evidence="1" id="KW-0812">Transmembrane</keyword>
<feature type="transmembrane region" description="Helical" evidence="1">
    <location>
        <begin position="156"/>
        <end position="178"/>
    </location>
</feature>
<evidence type="ECO:0000313" key="3">
    <source>
        <dbReference type="Proteomes" id="UP000696280"/>
    </source>
</evidence>
<keyword evidence="1" id="KW-0472">Membrane</keyword>
<organism evidence="2 3">
    <name type="scientific">Hymenoscyphus fraxineus</name>
    <dbReference type="NCBI Taxonomy" id="746836"/>
    <lineage>
        <taxon>Eukaryota</taxon>
        <taxon>Fungi</taxon>
        <taxon>Dikarya</taxon>
        <taxon>Ascomycota</taxon>
        <taxon>Pezizomycotina</taxon>
        <taxon>Leotiomycetes</taxon>
        <taxon>Helotiales</taxon>
        <taxon>Helotiaceae</taxon>
        <taxon>Hymenoscyphus</taxon>
    </lineage>
</organism>
<dbReference type="AlphaFoldDB" id="A0A9N9KSN4"/>
<dbReference type="Proteomes" id="UP000696280">
    <property type="component" value="Unassembled WGS sequence"/>
</dbReference>
<reference evidence="2" key="1">
    <citation type="submission" date="2021-07" db="EMBL/GenBank/DDBJ databases">
        <authorList>
            <person name="Durling M."/>
        </authorList>
    </citation>
    <scope>NUCLEOTIDE SEQUENCE</scope>
</reference>
<sequence>MNIKQSAQELESVHSGPITGNRTWCDLSFCLLPVLELTRRPRESFVRNELPLRRINVQQWRHWYVLAFIVTSELSHGSVEVQEHIETKRLDGEAGLDIFDDALGCSDDILFACVGDFSKDRFDSTGRINVVGAYQCFKTSFTFNDRKPSTIATQKTILHFFFSFLLQSTFIAPIFLIATIKSATVATNHTLKDQEKVAINSQWLNSRALEGDVTDGAKPLGPLYMITVKLGAKKHTPHALRANASLRT</sequence>